<dbReference type="EC" id="2.4.1.25" evidence="3 10"/>
<reference evidence="11 12" key="1">
    <citation type="submission" date="2016-09" db="EMBL/GenBank/DDBJ databases">
        <authorList>
            <person name="Capua I."/>
            <person name="De Benedictis P."/>
            <person name="Joannis T."/>
            <person name="Lombin L.H."/>
            <person name="Cattoli G."/>
        </authorList>
    </citation>
    <scope>NUCLEOTIDE SEQUENCE [LARGE SCALE GENOMIC DNA]</scope>
    <source>
        <strain evidence="11 12">GluBS11</strain>
    </source>
</reference>
<dbReference type="NCBIfam" id="NF011079">
    <property type="entry name" value="PRK14508.1-2"/>
    <property type="match status" value="1"/>
</dbReference>
<dbReference type="PANTHER" id="PTHR32438:SF5">
    <property type="entry name" value="4-ALPHA-GLUCANOTRANSFERASE DPE1, CHLOROPLASTIC_AMYLOPLASTIC"/>
    <property type="match status" value="1"/>
</dbReference>
<evidence type="ECO:0000256" key="2">
    <source>
        <dbReference type="ARBA" id="ARBA00005684"/>
    </source>
</evidence>
<dbReference type="STRING" id="1619234.SAMN05421730_10613"/>
<evidence type="ECO:0000256" key="10">
    <source>
        <dbReference type="RuleBase" id="RU361207"/>
    </source>
</evidence>
<dbReference type="GO" id="GO:0005975">
    <property type="term" value="P:carbohydrate metabolic process"/>
    <property type="evidence" value="ECO:0007669"/>
    <property type="project" value="InterPro"/>
</dbReference>
<dbReference type="GO" id="GO:0004134">
    <property type="term" value="F:4-alpha-glucanotransferase activity"/>
    <property type="evidence" value="ECO:0007669"/>
    <property type="project" value="UniProtKB-EC"/>
</dbReference>
<keyword evidence="12" id="KW-1185">Reference proteome</keyword>
<dbReference type="AlphaFoldDB" id="A0A1D3TZ43"/>
<organism evidence="11 12">
    <name type="scientific">Anaerobium acetethylicum</name>
    <dbReference type="NCBI Taxonomy" id="1619234"/>
    <lineage>
        <taxon>Bacteria</taxon>
        <taxon>Bacillati</taxon>
        <taxon>Bacillota</taxon>
        <taxon>Clostridia</taxon>
        <taxon>Lachnospirales</taxon>
        <taxon>Lachnospiraceae</taxon>
        <taxon>Anaerobium</taxon>
    </lineage>
</organism>
<proteinExistence type="inferred from homology"/>
<gene>
    <name evidence="11" type="ORF">SAMN05421730_10613</name>
</gene>
<accession>A0A1D3TZ43</accession>
<evidence type="ECO:0000256" key="9">
    <source>
        <dbReference type="ARBA" id="ARBA00031501"/>
    </source>
</evidence>
<dbReference type="InterPro" id="IPR003385">
    <property type="entry name" value="Glyco_hydro_77"/>
</dbReference>
<dbReference type="OrthoDB" id="9811841at2"/>
<dbReference type="Pfam" id="PF02446">
    <property type="entry name" value="Glyco_hydro_77"/>
    <property type="match status" value="1"/>
</dbReference>
<evidence type="ECO:0000313" key="11">
    <source>
        <dbReference type="EMBL" id="SCP99802.1"/>
    </source>
</evidence>
<evidence type="ECO:0000313" key="12">
    <source>
        <dbReference type="Proteomes" id="UP000199315"/>
    </source>
</evidence>
<protein>
    <recommendedName>
        <fullName evidence="4 10">4-alpha-glucanotransferase</fullName>
        <ecNumber evidence="3 10">2.4.1.25</ecNumber>
    </recommendedName>
    <alternativeName>
        <fullName evidence="8 10">Amylomaltase</fullName>
    </alternativeName>
    <alternativeName>
        <fullName evidence="9 10">Disproportionating enzyme</fullName>
    </alternativeName>
</protein>
<dbReference type="Proteomes" id="UP000199315">
    <property type="component" value="Unassembled WGS sequence"/>
</dbReference>
<evidence type="ECO:0000256" key="6">
    <source>
        <dbReference type="ARBA" id="ARBA00022679"/>
    </source>
</evidence>
<dbReference type="Gene3D" id="3.20.20.80">
    <property type="entry name" value="Glycosidases"/>
    <property type="match status" value="1"/>
</dbReference>
<keyword evidence="7 10" id="KW-0119">Carbohydrate metabolism</keyword>
<comment type="catalytic activity">
    <reaction evidence="1 10">
        <text>Transfers a segment of a (1-&gt;4)-alpha-D-glucan to a new position in an acceptor, which may be glucose or a (1-&gt;4)-alpha-D-glucan.</text>
        <dbReference type="EC" id="2.4.1.25"/>
    </reaction>
</comment>
<dbReference type="PANTHER" id="PTHR32438">
    <property type="entry name" value="4-ALPHA-GLUCANOTRANSFERASE DPE1, CHLOROPLASTIC/AMYLOPLASTIC"/>
    <property type="match status" value="1"/>
</dbReference>
<dbReference type="SUPFAM" id="SSF51445">
    <property type="entry name" value="(Trans)glycosidases"/>
    <property type="match status" value="1"/>
</dbReference>
<comment type="similarity">
    <text evidence="2 10">Belongs to the disproportionating enzyme family.</text>
</comment>
<evidence type="ECO:0000256" key="7">
    <source>
        <dbReference type="ARBA" id="ARBA00023277"/>
    </source>
</evidence>
<keyword evidence="6 10" id="KW-0808">Transferase</keyword>
<dbReference type="InterPro" id="IPR017853">
    <property type="entry name" value="GH"/>
</dbReference>
<name>A0A1D3TZ43_9FIRM</name>
<evidence type="ECO:0000256" key="1">
    <source>
        <dbReference type="ARBA" id="ARBA00000439"/>
    </source>
</evidence>
<sequence length="482" mass="56682">MRDAGVLLPVSALPSRHGIGDFGKSSYEFVKKLKESGVKIWQILPLNPLGFGNSPYQPYSSYAGDELYISLELLKEEGLIREIKDFRKDETRIDYQAVRSFKEGYLREAFDAFRPTEDYEEFRRRDWVYKYAVFITLKKANNLRCWNEWPKEQREWIRDRKFNIEPYKNEIRYEIFLQYIFYKQWMALKKSANQAGIKIMGDIPIYVGIDSLDVWDNQECFLLDLECRPAFIAGVPPDYFSESGQRWGNPIYNWDFIKTRGFDLWVNRLSYAGELFDIVRIDHFRGFDTYWKIPASCPTAVEGEWVEAPGYELFEILSEKLPDVEIVAEDLGDLRPEVLKLRDHFGLKGMKVVQFTFDPNEKNNNFQDRENMIIYTGTHDNQTIRGWYESQKLLRRLAIRLYLWRKGYRQNMISHRFIAYALDSIAAVAVVPIQDIMGLGDEGRLNTPGTLGSPNWEWKLADFRELDRNLPQLKKMVVASGR</sequence>
<keyword evidence="5 10" id="KW-0328">Glycosyltransferase</keyword>
<dbReference type="RefSeq" id="WP_091237048.1">
    <property type="nucleotide sequence ID" value="NZ_FMKA01000061.1"/>
</dbReference>
<evidence type="ECO:0000256" key="4">
    <source>
        <dbReference type="ARBA" id="ARBA00020295"/>
    </source>
</evidence>
<dbReference type="EMBL" id="FMKA01000061">
    <property type="protein sequence ID" value="SCP99802.1"/>
    <property type="molecule type" value="Genomic_DNA"/>
</dbReference>
<evidence type="ECO:0000256" key="5">
    <source>
        <dbReference type="ARBA" id="ARBA00022676"/>
    </source>
</evidence>
<evidence type="ECO:0000256" key="3">
    <source>
        <dbReference type="ARBA" id="ARBA00012560"/>
    </source>
</evidence>
<dbReference type="NCBIfam" id="TIGR00217">
    <property type="entry name" value="malQ"/>
    <property type="match status" value="1"/>
</dbReference>
<dbReference type="NCBIfam" id="NF011080">
    <property type="entry name" value="PRK14508.1-3"/>
    <property type="match status" value="1"/>
</dbReference>
<evidence type="ECO:0000256" key="8">
    <source>
        <dbReference type="ARBA" id="ARBA00031423"/>
    </source>
</evidence>